<gene>
    <name evidence="1" type="ORF">Mal48_07720</name>
</gene>
<reference evidence="1 2" key="1">
    <citation type="submission" date="2019-02" db="EMBL/GenBank/DDBJ databases">
        <title>Deep-cultivation of Planctomycetes and their phenomic and genomic characterization uncovers novel biology.</title>
        <authorList>
            <person name="Wiegand S."/>
            <person name="Jogler M."/>
            <person name="Boedeker C."/>
            <person name="Pinto D."/>
            <person name="Vollmers J."/>
            <person name="Rivas-Marin E."/>
            <person name="Kohn T."/>
            <person name="Peeters S.H."/>
            <person name="Heuer A."/>
            <person name="Rast P."/>
            <person name="Oberbeckmann S."/>
            <person name="Bunk B."/>
            <person name="Jeske O."/>
            <person name="Meyerdierks A."/>
            <person name="Storesund J.E."/>
            <person name="Kallscheuer N."/>
            <person name="Luecker S."/>
            <person name="Lage O.M."/>
            <person name="Pohl T."/>
            <person name="Merkel B.J."/>
            <person name="Hornburger P."/>
            <person name="Mueller R.-W."/>
            <person name="Bruemmer F."/>
            <person name="Labrenz M."/>
            <person name="Spormann A.M."/>
            <person name="Op den Camp H."/>
            <person name="Overmann J."/>
            <person name="Amann R."/>
            <person name="Jetten M.S.M."/>
            <person name="Mascher T."/>
            <person name="Medema M.H."/>
            <person name="Devos D.P."/>
            <person name="Kaster A.-K."/>
            <person name="Ovreas L."/>
            <person name="Rohde M."/>
            <person name="Galperin M.Y."/>
            <person name="Jogler C."/>
        </authorList>
    </citation>
    <scope>NUCLEOTIDE SEQUENCE [LARGE SCALE GENOMIC DNA]</scope>
    <source>
        <strain evidence="1 2">Mal48</strain>
    </source>
</reference>
<evidence type="ECO:0000313" key="2">
    <source>
        <dbReference type="Proteomes" id="UP000315724"/>
    </source>
</evidence>
<sequence>MQRYPDRCYVSDRHLGSATGRKLPITQLFGPVLRMRNRSILCQASLTYLVGRRIESLLSGILCRTDPEA</sequence>
<organism evidence="1 2">
    <name type="scientific">Thalassoglobus polymorphus</name>
    <dbReference type="NCBI Taxonomy" id="2527994"/>
    <lineage>
        <taxon>Bacteria</taxon>
        <taxon>Pseudomonadati</taxon>
        <taxon>Planctomycetota</taxon>
        <taxon>Planctomycetia</taxon>
        <taxon>Planctomycetales</taxon>
        <taxon>Planctomycetaceae</taxon>
        <taxon>Thalassoglobus</taxon>
    </lineage>
</organism>
<accession>A0A517QIV4</accession>
<dbReference type="AlphaFoldDB" id="A0A517QIV4"/>
<name>A0A517QIV4_9PLAN</name>
<evidence type="ECO:0000313" key="1">
    <source>
        <dbReference type="EMBL" id="QDT31538.1"/>
    </source>
</evidence>
<protein>
    <submittedName>
        <fullName evidence="1">Uncharacterized protein</fullName>
    </submittedName>
</protein>
<proteinExistence type="predicted"/>
<dbReference type="KEGG" id="tpol:Mal48_07720"/>
<keyword evidence="2" id="KW-1185">Reference proteome</keyword>
<dbReference type="Proteomes" id="UP000315724">
    <property type="component" value="Chromosome"/>
</dbReference>
<dbReference type="EMBL" id="CP036267">
    <property type="protein sequence ID" value="QDT31538.1"/>
    <property type="molecule type" value="Genomic_DNA"/>
</dbReference>